<dbReference type="InterPro" id="IPR042259">
    <property type="entry name" value="Raco-like_middle_sf"/>
</dbReference>
<dbReference type="InterPro" id="IPR012675">
    <property type="entry name" value="Beta-grasp_dom_sf"/>
</dbReference>
<feature type="domain" description="2Fe-2S ferredoxin-type" evidence="1">
    <location>
        <begin position="2"/>
        <end position="93"/>
    </location>
</feature>
<gene>
    <name evidence="2" type="ORF">DealDRAFT_1104</name>
</gene>
<dbReference type="Pfam" id="PF17650">
    <property type="entry name" value="RACo_linker"/>
    <property type="match status" value="1"/>
</dbReference>
<dbReference type="RefSeq" id="WP_008515607.1">
    <property type="nucleotide sequence ID" value="NZ_ACJM01000004.1"/>
</dbReference>
<reference evidence="2 3" key="1">
    <citation type="submission" date="2009-02" db="EMBL/GenBank/DDBJ databases">
        <title>Sequencing of the draft genome and assembly of Dethiobacter alkaliphilus AHT 1.</title>
        <authorList>
            <consortium name="US DOE Joint Genome Institute (JGI-PGF)"/>
            <person name="Lucas S."/>
            <person name="Copeland A."/>
            <person name="Lapidus A."/>
            <person name="Glavina del Rio T."/>
            <person name="Dalin E."/>
            <person name="Tice H."/>
            <person name="Bruce D."/>
            <person name="Goodwin L."/>
            <person name="Pitluck S."/>
            <person name="Larimer F."/>
            <person name="Land M.L."/>
            <person name="Hauser L."/>
            <person name="Muyzer G."/>
        </authorList>
    </citation>
    <scope>NUCLEOTIDE SEQUENCE [LARGE SCALE GENOMIC DNA]</scope>
    <source>
        <strain evidence="2 3">AHT 1</strain>
    </source>
</reference>
<dbReference type="GO" id="GO:0051536">
    <property type="term" value="F:iron-sulfur cluster binding"/>
    <property type="evidence" value="ECO:0007669"/>
    <property type="project" value="InterPro"/>
</dbReference>
<dbReference type="InterPro" id="IPR001041">
    <property type="entry name" value="2Fe-2S_ferredoxin-type"/>
</dbReference>
<dbReference type="Pfam" id="PF14574">
    <property type="entry name" value="RACo_C_ter"/>
    <property type="match status" value="1"/>
</dbReference>
<evidence type="ECO:0000313" key="3">
    <source>
        <dbReference type="Proteomes" id="UP000006443"/>
    </source>
</evidence>
<dbReference type="eggNOG" id="COG3894">
    <property type="taxonomic scope" value="Bacteria"/>
</dbReference>
<dbReference type="Pfam" id="PF00111">
    <property type="entry name" value="Fer2"/>
    <property type="match status" value="1"/>
</dbReference>
<dbReference type="AlphaFoldDB" id="C0GF45"/>
<evidence type="ECO:0000259" key="1">
    <source>
        <dbReference type="PROSITE" id="PS51085"/>
    </source>
</evidence>
<keyword evidence="3" id="KW-1185">Reference proteome</keyword>
<dbReference type="PANTHER" id="PTHR42895:SF2">
    <property type="entry name" value="IRON-SULFUR CLUSTER PROTEIN"/>
    <property type="match status" value="1"/>
</dbReference>
<dbReference type="InterPro" id="IPR036010">
    <property type="entry name" value="2Fe-2S_ferredoxin-like_sf"/>
</dbReference>
<proteinExistence type="predicted"/>
<dbReference type="InterPro" id="IPR040506">
    <property type="entry name" value="RACo_linker"/>
</dbReference>
<dbReference type="Gene3D" id="3.10.20.30">
    <property type="match status" value="1"/>
</dbReference>
<dbReference type="eggNOG" id="COG0633">
    <property type="taxonomic scope" value="Bacteria"/>
</dbReference>
<dbReference type="Gene3D" id="3.30.420.480">
    <property type="entry name" value="Domain of unknown function (DUF4445)"/>
    <property type="match status" value="1"/>
</dbReference>
<dbReference type="OrthoDB" id="9810588at2"/>
<dbReference type="EMBL" id="ACJM01000004">
    <property type="protein sequence ID" value="EEG78227.1"/>
    <property type="molecule type" value="Genomic_DNA"/>
</dbReference>
<dbReference type="InterPro" id="IPR052911">
    <property type="entry name" value="Corrinoid_activation_enz"/>
</dbReference>
<dbReference type="InterPro" id="IPR041414">
    <property type="entry name" value="Raco-like_middle"/>
</dbReference>
<dbReference type="CDD" id="cd00207">
    <property type="entry name" value="fer2"/>
    <property type="match status" value="1"/>
</dbReference>
<name>C0GF45_DETAL</name>
<dbReference type="Gene3D" id="3.10.20.880">
    <property type="match status" value="1"/>
</dbReference>
<comment type="caution">
    <text evidence="2">The sequence shown here is derived from an EMBL/GenBank/DDBJ whole genome shotgun (WGS) entry which is preliminary data.</text>
</comment>
<accession>C0GF45</accession>
<dbReference type="InterPro" id="IPR027980">
    <property type="entry name" value="RACo_C"/>
</dbReference>
<dbReference type="SUPFAM" id="SSF54292">
    <property type="entry name" value="2Fe-2S ferredoxin-like"/>
    <property type="match status" value="1"/>
</dbReference>
<evidence type="ECO:0000313" key="2">
    <source>
        <dbReference type="EMBL" id="EEG78227.1"/>
    </source>
</evidence>
<organism evidence="2 3">
    <name type="scientific">Dethiobacter alkaliphilus AHT 1</name>
    <dbReference type="NCBI Taxonomy" id="555088"/>
    <lineage>
        <taxon>Bacteria</taxon>
        <taxon>Bacillati</taxon>
        <taxon>Bacillota</taxon>
        <taxon>Dethiobacteria</taxon>
        <taxon>Dethiobacterales</taxon>
        <taxon>Dethiobacteraceae</taxon>
        <taxon>Dethiobacter</taxon>
    </lineage>
</organism>
<dbReference type="Pfam" id="PF17651">
    <property type="entry name" value="Raco_middle"/>
    <property type="match status" value="1"/>
</dbReference>
<sequence>MDKVTVLFFPDNLVANVEPGTSVLRAATLAGVELKSNCGGDGTCGRCLVKVKDGNVRLKSTGAVSQKAKQAGMVLACQTMVEGNVVIDVPKDSRLDEHQVLLDEKEVLVEQDEGLAEGYAIKPVCRKVKLSLTEPTLTENVSDWNRLQAALRSELDCGEIHIALPVLRELAETLRAGDWDVTVTVAQLNGCAEVVHLEPGHSDRKSFGLAVDIGTTTVVVYLIDLDSGLTLGKKGTYNKQARYGDDVITRMIHASDKKGGLQDLHKAVIDTINQLIDEVLEQSQASGDDVHMAMVAGNSTMTHLFLGLTPKYIRLEPYIPLAAETPPVRAEELGLNINPTAFVATFASVASYVGGDIVSGTLVTNMAQSDEITLFIDIGTNGEMVLGNRDWLMTAACSAGPAFEGGGITFGMRAMKGAIEYVEIDADTYEVKVSTIGKMKPMGICGSGLIDCLAKLREVGLIDRAGKIQTDLDTPRIRQGDDGWEFVLVFGEETECNKDIIITENDIKNLLRAKGAVYAGIRSMLKAVQLDEEVIEKVLIAGGFGNFINIRDAISIGLLPDLPPEKYRFIGNSSVKGARLSLLSQDAYHEAQELGKKMTYLELSVGNDFMDEFMSALFIPHTDMTLFPSVTNLK</sequence>
<dbReference type="PROSITE" id="PS51085">
    <property type="entry name" value="2FE2S_FER_2"/>
    <property type="match status" value="1"/>
</dbReference>
<dbReference type="PANTHER" id="PTHR42895">
    <property type="entry name" value="IRON-SULFUR CLUSTER-BINDING PROTEIN-RELATED"/>
    <property type="match status" value="1"/>
</dbReference>
<dbReference type="STRING" id="555088.DealDRAFT_1104"/>
<dbReference type="Proteomes" id="UP000006443">
    <property type="component" value="Unassembled WGS sequence"/>
</dbReference>
<protein>
    <submittedName>
        <fullName evidence="2">Ferredoxin</fullName>
    </submittedName>
</protein>